<sequence>MTQLAEQCMDGAAYLLSSKAGAEALLRLLGVANAKQRKAFCRDLKGKWAPLATNSVDYVVMMRVATTVDDTVLLSKTMVAEWIQDMETLCFDKYAHKVLAWLLRPGDAHLFSPYERECLALPAPASQKAPAKRQQELLRTLKPAILGVLLQKPLVAAVDQSAKELLAAYLSSDWDEALIEALVTATVQEAKKEDLGLLNNGTATHSLIVLMKLEPEKGPHLSQQLWERCLRPHLVAAATSRCAFVLLDMLKRDSLKESILMDLRKKKGVIEKALATTEAAGLKVNGAKNLLAEVK</sequence>
<dbReference type="PANTHER" id="PTHR13389">
    <property type="entry name" value="PUMILIO HOMOLOG 3"/>
    <property type="match status" value="1"/>
</dbReference>
<evidence type="ECO:0000256" key="1">
    <source>
        <dbReference type="ARBA" id="ARBA00022884"/>
    </source>
</evidence>
<evidence type="ECO:0000313" key="3">
    <source>
        <dbReference type="EMBL" id="CAJ1378559.1"/>
    </source>
</evidence>
<evidence type="ECO:0000259" key="2">
    <source>
        <dbReference type="Pfam" id="PF08144"/>
    </source>
</evidence>
<dbReference type="InterPro" id="IPR011989">
    <property type="entry name" value="ARM-like"/>
</dbReference>
<comment type="caution">
    <text evidence="3">The sequence shown here is derived from an EMBL/GenBank/DDBJ whole genome shotgun (WGS) entry which is preliminary data.</text>
</comment>
<dbReference type="Gene3D" id="1.25.10.10">
    <property type="entry name" value="Leucine-rich Repeat Variant"/>
    <property type="match status" value="1"/>
</dbReference>
<protein>
    <recommendedName>
        <fullName evidence="2">CPL domain-containing protein</fullName>
    </recommendedName>
</protein>
<name>A0AA36I087_9DINO</name>
<organism evidence="3 4">
    <name type="scientific">Effrenium voratum</name>
    <dbReference type="NCBI Taxonomy" id="2562239"/>
    <lineage>
        <taxon>Eukaryota</taxon>
        <taxon>Sar</taxon>
        <taxon>Alveolata</taxon>
        <taxon>Dinophyceae</taxon>
        <taxon>Suessiales</taxon>
        <taxon>Symbiodiniaceae</taxon>
        <taxon>Effrenium</taxon>
    </lineage>
</organism>
<dbReference type="InterPro" id="IPR012959">
    <property type="entry name" value="CPL_dom"/>
</dbReference>
<keyword evidence="4" id="KW-1185">Reference proteome</keyword>
<dbReference type="Proteomes" id="UP001178507">
    <property type="component" value="Unassembled WGS sequence"/>
</dbReference>
<proteinExistence type="predicted"/>
<dbReference type="SUPFAM" id="SSF48371">
    <property type="entry name" value="ARM repeat"/>
    <property type="match status" value="1"/>
</dbReference>
<evidence type="ECO:0000313" key="4">
    <source>
        <dbReference type="Proteomes" id="UP001178507"/>
    </source>
</evidence>
<dbReference type="InterPro" id="IPR040059">
    <property type="entry name" value="PUM3"/>
</dbReference>
<feature type="domain" description="CPL" evidence="2">
    <location>
        <begin position="92"/>
        <end position="192"/>
    </location>
</feature>
<dbReference type="AlphaFoldDB" id="A0AA36I087"/>
<dbReference type="PANTHER" id="PTHR13389:SF0">
    <property type="entry name" value="PUMILIO HOMOLOG 3"/>
    <property type="match status" value="1"/>
</dbReference>
<gene>
    <name evidence="3" type="ORF">EVOR1521_LOCUS7069</name>
</gene>
<reference evidence="3" key="1">
    <citation type="submission" date="2023-08" db="EMBL/GenBank/DDBJ databases">
        <authorList>
            <person name="Chen Y."/>
            <person name="Shah S."/>
            <person name="Dougan E. K."/>
            <person name="Thang M."/>
            <person name="Chan C."/>
        </authorList>
    </citation>
    <scope>NUCLEOTIDE SEQUENCE</scope>
</reference>
<dbReference type="Pfam" id="PF08144">
    <property type="entry name" value="CPL"/>
    <property type="match status" value="1"/>
</dbReference>
<dbReference type="GO" id="GO:0005730">
    <property type="term" value="C:nucleolus"/>
    <property type="evidence" value="ECO:0007669"/>
    <property type="project" value="TreeGrafter"/>
</dbReference>
<keyword evidence="1" id="KW-0694">RNA-binding</keyword>
<dbReference type="GO" id="GO:0006417">
    <property type="term" value="P:regulation of translation"/>
    <property type="evidence" value="ECO:0007669"/>
    <property type="project" value="TreeGrafter"/>
</dbReference>
<accession>A0AA36I087</accession>
<dbReference type="GO" id="GO:0003729">
    <property type="term" value="F:mRNA binding"/>
    <property type="evidence" value="ECO:0007669"/>
    <property type="project" value="TreeGrafter"/>
</dbReference>
<dbReference type="EMBL" id="CAUJNA010000553">
    <property type="protein sequence ID" value="CAJ1378559.1"/>
    <property type="molecule type" value="Genomic_DNA"/>
</dbReference>
<dbReference type="InterPro" id="IPR016024">
    <property type="entry name" value="ARM-type_fold"/>
</dbReference>